<feature type="transmembrane region" description="Helical" evidence="1">
    <location>
        <begin position="14"/>
        <end position="36"/>
    </location>
</feature>
<name>A0A0A2DKN3_9CORY</name>
<accession>A0A0A2DKN3</accession>
<keyword evidence="1" id="KW-0812">Transmembrane</keyword>
<reference evidence="2 3" key="1">
    <citation type="submission" date="2014-10" db="EMBL/GenBank/DDBJ databases">
        <title>Whole Genome sequence of Corynebacterium auriscanis strain CIP 106629.</title>
        <authorList>
            <person name="Hassan S.S."/>
            <person name="Jamal S.B."/>
            <person name="Tiwari S."/>
            <person name="Oliveira L.D.C."/>
            <person name="Souza F."/>
            <person name="Mariano D.C."/>
            <person name="Almeida S."/>
            <person name="Dorella F."/>
            <person name="Pereira F."/>
            <person name="Carvalho A."/>
            <person name="Leal C.A."/>
            <person name="Soares S.D.C."/>
            <person name="Figueiredo H.C."/>
            <person name="Silva A."/>
            <person name="Azevedo V.A."/>
        </authorList>
    </citation>
    <scope>NUCLEOTIDE SEQUENCE [LARGE SCALE GENOMIC DNA]</scope>
    <source>
        <strain evidence="2 3">CIP 106629</strain>
    </source>
</reference>
<organism evidence="2 3">
    <name type="scientific">Corynebacterium auriscanis</name>
    <dbReference type="NCBI Taxonomy" id="99807"/>
    <lineage>
        <taxon>Bacteria</taxon>
        <taxon>Bacillati</taxon>
        <taxon>Actinomycetota</taxon>
        <taxon>Actinomycetes</taxon>
        <taxon>Mycobacteriales</taxon>
        <taxon>Corynebacteriaceae</taxon>
        <taxon>Corynebacterium</taxon>
    </lineage>
</organism>
<evidence type="ECO:0000313" key="3">
    <source>
        <dbReference type="Proteomes" id="UP000030145"/>
    </source>
</evidence>
<dbReference type="Proteomes" id="UP000030145">
    <property type="component" value="Unassembled WGS sequence"/>
</dbReference>
<keyword evidence="1" id="KW-1133">Transmembrane helix</keyword>
<dbReference type="EMBL" id="JRVJ01000012">
    <property type="protein sequence ID" value="KGM18454.1"/>
    <property type="molecule type" value="Genomic_DNA"/>
</dbReference>
<protein>
    <submittedName>
        <fullName evidence="2">Uncharacterized protein</fullName>
    </submittedName>
</protein>
<proteinExistence type="predicted"/>
<comment type="caution">
    <text evidence="2">The sequence shown here is derived from an EMBL/GenBank/DDBJ whole genome shotgun (WGS) entry which is preliminary data.</text>
</comment>
<keyword evidence="3" id="KW-1185">Reference proteome</keyword>
<gene>
    <name evidence="2" type="ORF">MA47_07725</name>
</gene>
<evidence type="ECO:0000313" key="2">
    <source>
        <dbReference type="EMBL" id="KGM18454.1"/>
    </source>
</evidence>
<evidence type="ECO:0000256" key="1">
    <source>
        <dbReference type="SAM" id="Phobius"/>
    </source>
</evidence>
<keyword evidence="1" id="KW-0472">Membrane</keyword>
<sequence>MLVLMLVEQNEMTLAGWGGVVSFCFSSVWVVVWVSVSAERVGEHVKPVVFLEVLGRRRQTTVGEERPCGPRHCRPKEHCASRCTQPVGGGGTLPEHAKQLLKNTQ</sequence>
<dbReference type="AlphaFoldDB" id="A0A0A2DKN3"/>